<sequence length="61" mass="7391">MEYNYKELEKVWEEHIDLGVTITVLGKKHGITAQAMNQLLTRFLRERAGRMRFERYKKEFS</sequence>
<protein>
    <submittedName>
        <fullName evidence="1">Uncharacterized protein</fullName>
    </submittedName>
</protein>
<comment type="caution">
    <text evidence="1">The sequence shown here is derived from an EMBL/GenBank/DDBJ whole genome shotgun (WGS) entry which is preliminary data.</text>
</comment>
<dbReference type="Proteomes" id="UP000885695">
    <property type="component" value="Unassembled WGS sequence"/>
</dbReference>
<evidence type="ECO:0000313" key="1">
    <source>
        <dbReference type="EMBL" id="HEB13596.1"/>
    </source>
</evidence>
<accession>A0A7C1SUR2</accession>
<gene>
    <name evidence="1" type="ORF">ENI13_01300</name>
</gene>
<proteinExistence type="predicted"/>
<organism evidence="1">
    <name type="scientific">candidate division CPR3 bacterium</name>
    <dbReference type="NCBI Taxonomy" id="2268181"/>
    <lineage>
        <taxon>Bacteria</taxon>
        <taxon>Bacteria division CPR3</taxon>
    </lineage>
</organism>
<name>A0A7C1SUR2_UNCC3</name>
<dbReference type="EMBL" id="DRHL01000072">
    <property type="protein sequence ID" value="HEB13596.1"/>
    <property type="molecule type" value="Genomic_DNA"/>
</dbReference>
<dbReference type="AlphaFoldDB" id="A0A7C1SUR2"/>
<reference evidence="1" key="1">
    <citation type="journal article" date="2020" name="mSystems">
        <title>Genome- and Community-Level Interaction Insights into Carbon Utilization and Element Cycling Functions of Hydrothermarchaeota in Hydrothermal Sediment.</title>
        <authorList>
            <person name="Zhou Z."/>
            <person name="Liu Y."/>
            <person name="Xu W."/>
            <person name="Pan J."/>
            <person name="Luo Z.H."/>
            <person name="Li M."/>
        </authorList>
    </citation>
    <scope>NUCLEOTIDE SEQUENCE [LARGE SCALE GENOMIC DNA]</scope>
    <source>
        <strain evidence="1">HyVt-369</strain>
    </source>
</reference>